<name>A0A914DEB9_9BILA</name>
<keyword evidence="5" id="KW-1185">Reference proteome</keyword>
<dbReference type="InterPro" id="IPR011009">
    <property type="entry name" value="Kinase-like_dom_sf"/>
</dbReference>
<dbReference type="PANTHER" id="PTHR24346">
    <property type="entry name" value="MAP/MICROTUBULE AFFINITY-REGULATING KINASE"/>
    <property type="match status" value="1"/>
</dbReference>
<evidence type="ECO:0000256" key="2">
    <source>
        <dbReference type="ARBA" id="ARBA00022840"/>
    </source>
</evidence>
<feature type="compositionally biased region" description="Low complexity" evidence="3">
    <location>
        <begin position="206"/>
        <end position="223"/>
    </location>
</feature>
<feature type="region of interest" description="Disordered" evidence="3">
    <location>
        <begin position="206"/>
        <end position="247"/>
    </location>
</feature>
<evidence type="ECO:0000259" key="4">
    <source>
        <dbReference type="PROSITE" id="PS50011"/>
    </source>
</evidence>
<keyword evidence="2" id="KW-0067">ATP-binding</keyword>
<keyword evidence="1" id="KW-0547">Nucleotide-binding</keyword>
<organism evidence="5 6">
    <name type="scientific">Acrobeloides nanus</name>
    <dbReference type="NCBI Taxonomy" id="290746"/>
    <lineage>
        <taxon>Eukaryota</taxon>
        <taxon>Metazoa</taxon>
        <taxon>Ecdysozoa</taxon>
        <taxon>Nematoda</taxon>
        <taxon>Chromadorea</taxon>
        <taxon>Rhabditida</taxon>
        <taxon>Tylenchina</taxon>
        <taxon>Cephalobomorpha</taxon>
        <taxon>Cephaloboidea</taxon>
        <taxon>Cephalobidae</taxon>
        <taxon>Acrobeloides</taxon>
    </lineage>
</organism>
<dbReference type="WBParaSite" id="ACRNAN_scaffold2485.g33065.t1">
    <property type="protein sequence ID" value="ACRNAN_scaffold2485.g33065.t1"/>
    <property type="gene ID" value="ACRNAN_scaffold2485.g33065"/>
</dbReference>
<dbReference type="Proteomes" id="UP000887540">
    <property type="component" value="Unplaced"/>
</dbReference>
<dbReference type="GO" id="GO:0005634">
    <property type="term" value="C:nucleus"/>
    <property type="evidence" value="ECO:0007669"/>
    <property type="project" value="TreeGrafter"/>
</dbReference>
<dbReference type="InterPro" id="IPR008271">
    <property type="entry name" value="Ser/Thr_kinase_AS"/>
</dbReference>
<dbReference type="Gene3D" id="1.10.510.10">
    <property type="entry name" value="Transferase(Phosphotransferase) domain 1"/>
    <property type="match status" value="1"/>
</dbReference>
<evidence type="ECO:0000256" key="1">
    <source>
        <dbReference type="ARBA" id="ARBA00022741"/>
    </source>
</evidence>
<dbReference type="GO" id="GO:0005524">
    <property type="term" value="F:ATP binding"/>
    <property type="evidence" value="ECO:0007669"/>
    <property type="project" value="UniProtKB-KW"/>
</dbReference>
<dbReference type="PROSITE" id="PS50011">
    <property type="entry name" value="PROTEIN_KINASE_DOM"/>
    <property type="match status" value="1"/>
</dbReference>
<feature type="region of interest" description="Disordered" evidence="3">
    <location>
        <begin position="1"/>
        <end position="23"/>
    </location>
</feature>
<dbReference type="GO" id="GO:0045719">
    <property type="term" value="P:negative regulation of glycogen biosynthetic process"/>
    <property type="evidence" value="ECO:0007669"/>
    <property type="project" value="TreeGrafter"/>
</dbReference>
<evidence type="ECO:0000313" key="5">
    <source>
        <dbReference type="Proteomes" id="UP000887540"/>
    </source>
</evidence>
<accession>A0A914DEB9</accession>
<dbReference type="PANTHER" id="PTHR24346:SF51">
    <property type="entry name" value="PAS DOMAIN-CONTAINING SERINE_THREONINE-PROTEIN KINASE"/>
    <property type="match status" value="1"/>
</dbReference>
<dbReference type="InterPro" id="IPR000719">
    <property type="entry name" value="Prot_kinase_dom"/>
</dbReference>
<protein>
    <submittedName>
        <fullName evidence="6">Protein kinase domain-containing protein</fullName>
    </submittedName>
</protein>
<dbReference type="FunFam" id="1.10.510.10:FF:000351">
    <property type="entry name" value="PAS domain-containing serine/threonine-protein kinase"/>
    <property type="match status" value="1"/>
</dbReference>
<dbReference type="GO" id="GO:0004674">
    <property type="term" value="F:protein serine/threonine kinase activity"/>
    <property type="evidence" value="ECO:0007669"/>
    <property type="project" value="TreeGrafter"/>
</dbReference>
<dbReference type="SMART" id="SM00220">
    <property type="entry name" value="S_TKc"/>
    <property type="match status" value="1"/>
</dbReference>
<feature type="domain" description="Protein kinase" evidence="4">
    <location>
        <begin position="460"/>
        <end position="714"/>
    </location>
</feature>
<dbReference type="SUPFAM" id="SSF56112">
    <property type="entry name" value="Protein kinase-like (PK-like)"/>
    <property type="match status" value="1"/>
</dbReference>
<feature type="compositionally biased region" description="Polar residues" evidence="3">
    <location>
        <begin position="225"/>
        <end position="241"/>
    </location>
</feature>
<feature type="region of interest" description="Disordered" evidence="3">
    <location>
        <begin position="259"/>
        <end position="291"/>
    </location>
</feature>
<proteinExistence type="predicted"/>
<dbReference type="Gene3D" id="3.30.200.20">
    <property type="entry name" value="Phosphorylase Kinase, domain 1"/>
    <property type="match status" value="1"/>
</dbReference>
<evidence type="ECO:0000313" key="6">
    <source>
        <dbReference type="WBParaSite" id="ACRNAN_scaffold2485.g33065.t1"/>
    </source>
</evidence>
<dbReference type="GO" id="GO:0005829">
    <property type="term" value="C:cytosol"/>
    <property type="evidence" value="ECO:0007669"/>
    <property type="project" value="TreeGrafter"/>
</dbReference>
<feature type="compositionally biased region" description="Polar residues" evidence="3">
    <location>
        <begin position="271"/>
        <end position="290"/>
    </location>
</feature>
<dbReference type="Pfam" id="PF00069">
    <property type="entry name" value="Pkinase"/>
    <property type="match status" value="1"/>
</dbReference>
<dbReference type="PROSITE" id="PS00108">
    <property type="entry name" value="PROTEIN_KINASE_ST"/>
    <property type="match status" value="1"/>
</dbReference>
<evidence type="ECO:0000256" key="3">
    <source>
        <dbReference type="SAM" id="MobiDB-lite"/>
    </source>
</evidence>
<dbReference type="GO" id="GO:0035556">
    <property type="term" value="P:intracellular signal transduction"/>
    <property type="evidence" value="ECO:0007669"/>
    <property type="project" value="TreeGrafter"/>
</dbReference>
<reference evidence="6" key="1">
    <citation type="submission" date="2022-11" db="UniProtKB">
        <authorList>
            <consortium name="WormBaseParasite"/>
        </authorList>
    </citation>
    <scope>IDENTIFICATION</scope>
</reference>
<dbReference type="AlphaFoldDB" id="A0A914DEB9"/>
<sequence length="779" mass="87462">MEDANNDTTEPSKTSTGTEPTSESVFARKNFRLRWESFGEGETTRNYRWLVLMEPISALHISVILGAKGRIFRSDDSLASLLGYESICRLFGTEIYKLLPAIQLDVEFEKKEQFCCAVNNKNNGIPLSVIVEAERDEDNSPLSFVVQIRALASINGVITITESGKLYSCNDNFLHELLGYEIGSASKNSLLINDLIPNFYENMTSDSGLPESSGSSDSGTRSRGITDSSVCETQPSTSSGLPTKRPSLVHQIESLDLGNDFDKEQEDDEVATSTDLSSCGRESSIHSVQEMNKPYFSSDRRTHSVGENFFQEDEPQPTEKKDKIQEGVFVGLAKHVDSSLIPVRFEVRALDIRSQPNLYTVCINYSRGLDYGITQYESEIFEELVEKEGPDVSMDPDLITPHLAKFIIGGKEISCSGRYSIGSSFDSRTNLRQSSDGNLSFNILEDENSEAVCGEYSKFYDTFQLIGNGAFGSVKLSARKDTGLLTVTKFINKRKVLPDSWVISNKRGNRMVPIEVHLLETLDHPNIVKVLDVFENEFHYQLVMEKLGCGMDLFEFIENQPRMDEPLTSYIFRQIVSAVAYLHSQKIVHRDLKDENVIIDQHFLCKLIDFGSAAYFGENIVFSTFCGTMEYCSPEVLTGNKYLGPELEMWSLGILLYTLVFFENPFRTAEETVESELDMPWEVSGNLDHLISWLLQPNPKYRATIEDVKTYLWVTQPVDIKRYKFQELLKNCERAQVSPPLYASDLTNHLKNASCGNLVSALAIDGPKQEPGVGVVSAR</sequence>